<dbReference type="GO" id="GO:0031957">
    <property type="term" value="F:very long-chain fatty acid-CoA ligase activity"/>
    <property type="evidence" value="ECO:0007669"/>
    <property type="project" value="TreeGrafter"/>
</dbReference>
<evidence type="ECO:0000313" key="4">
    <source>
        <dbReference type="EMBL" id="GAQ36870.1"/>
    </source>
</evidence>
<comment type="caution">
    <text evidence="4">The sequence shown here is derived from an EMBL/GenBank/DDBJ whole genome shotgun (WGS) entry which is preliminary data.</text>
</comment>
<evidence type="ECO:0000256" key="1">
    <source>
        <dbReference type="ARBA" id="ARBA00022450"/>
    </source>
</evidence>
<dbReference type="OMA" id="RITMITN"/>
<evidence type="ECO:0000256" key="2">
    <source>
        <dbReference type="ARBA" id="ARBA00022553"/>
    </source>
</evidence>
<sequence length="928" mass="103320">MTAISLIDILRKAAEYQGLRGVCAYPPGYSGIGSPTRLSYTKLDSLATTNAIQLRRLQCDTKSPVILLHFEDHLDNIIWLWSALYAGCIPAMSTALPRNEDHRIRHLCHLSELFENPICLTRRSLQDQFPKKAPLHVVTVESLSDPPADFAATTETNSRVPIGRGGWNPALLMLTSGSTGLPKAVSLTHNQILASLQGKTQCLRVDGTGHSFLNWIRLDHVGSLIEIHLHALFVGCDQVHVPSDEIISRPALFLDLISRHRVVRTFAPNFFLAEVGRYLEAPGREDEPHFDLKCLRYIVSGGEAVVVSTGAKVSRLLAQHGAPENVIIPGFGMTETCAGCIYSLEFPAHDTCNNNEFAALGRCVTGVEARIVSIATDSILACPGEVGHLELKGPLVFSGYYNNHTATNEAFSPDGWFRTGDTGYIDTDGRINLSGRTKELITVNGVKYVPQQLEAAIEDAKIPGIVSDCVICFPFRPRGADTERPCVIYQHSYCVRDAKARYETMTAITHRITMITNVRPYILPLQSIKRTSLGKLPRSNLQREVASGHYKMEEATNRDMIKRYRQSIYRPPGSPTEQAIVEELAELLSVPQEDIGIDTDLFELGLTSLTLIQLQHGLRSRLSLNEPIPLATMMAHNTVRGLSETCQHHHQYIPAVKLQPNGNKTPLWLIHPAAGEALIFINMAKLITDRPVFAFRARGFHHKEPYFTSIDECIRTYHSAMKKLQPNGPYAILGYSYGTMLAFELAKYLEKQGDQVQYLAGLNRPPYVSPILKKVTWTDCLLNISYFLGLLSRDSYRSLITELSGLPKQEALARVIEEVDPAQLVALGLDKGGLEQWINVAFSLQEIGRDYEPNGVVNAHMDVFHCTPLEFLNVTPEEWKKRLAAWDNFSRQKVELNHVPGDHANVLGPDHVQVFVKRLNEAMALQGL</sequence>
<dbReference type="InterPro" id="IPR045851">
    <property type="entry name" value="AMP-bd_C_sf"/>
</dbReference>
<dbReference type="GO" id="GO:0031177">
    <property type="term" value="F:phosphopantetheine binding"/>
    <property type="evidence" value="ECO:0007669"/>
    <property type="project" value="InterPro"/>
</dbReference>
<dbReference type="Gene3D" id="3.40.50.1820">
    <property type="entry name" value="alpha/beta hydrolase"/>
    <property type="match status" value="1"/>
</dbReference>
<protein>
    <submittedName>
        <fullName evidence="4">Thioesterase domain protein</fullName>
    </submittedName>
</protein>
<dbReference type="GO" id="GO:0006633">
    <property type="term" value="P:fatty acid biosynthetic process"/>
    <property type="evidence" value="ECO:0007669"/>
    <property type="project" value="TreeGrafter"/>
</dbReference>
<keyword evidence="2" id="KW-0597">Phosphoprotein</keyword>
<dbReference type="Proteomes" id="UP000068243">
    <property type="component" value="Unassembled WGS sequence"/>
</dbReference>
<dbReference type="SUPFAM" id="SSF56801">
    <property type="entry name" value="Acetyl-CoA synthetase-like"/>
    <property type="match status" value="1"/>
</dbReference>
<dbReference type="SUPFAM" id="SSF53474">
    <property type="entry name" value="alpha/beta-Hydrolases"/>
    <property type="match status" value="1"/>
</dbReference>
<dbReference type="PANTHER" id="PTHR24096:SF267">
    <property type="entry name" value="MALONATE--COA LIGASE ACSF3, MITOCHONDRIAL"/>
    <property type="match status" value="1"/>
</dbReference>
<dbReference type="Gene3D" id="3.40.50.12780">
    <property type="entry name" value="N-terminal domain of ligase-like"/>
    <property type="match status" value="1"/>
</dbReference>
<dbReference type="SUPFAM" id="SSF47336">
    <property type="entry name" value="ACP-like"/>
    <property type="match status" value="1"/>
</dbReference>
<dbReference type="PANTHER" id="PTHR24096">
    <property type="entry name" value="LONG-CHAIN-FATTY-ACID--COA LIGASE"/>
    <property type="match status" value="1"/>
</dbReference>
<accession>A0A100I8W8</accession>
<dbReference type="VEuPathDB" id="FungiDB:M747DRAFT_313104"/>
<evidence type="ECO:0000259" key="3">
    <source>
        <dbReference type="PROSITE" id="PS50075"/>
    </source>
</evidence>
<dbReference type="Pfam" id="PF00975">
    <property type="entry name" value="Thioesterase"/>
    <property type="match status" value="1"/>
</dbReference>
<keyword evidence="1" id="KW-0596">Phosphopantetheine</keyword>
<dbReference type="InterPro" id="IPR036736">
    <property type="entry name" value="ACP-like_sf"/>
</dbReference>
<dbReference type="PROSITE" id="PS50075">
    <property type="entry name" value="CARRIER"/>
    <property type="match status" value="1"/>
</dbReference>
<dbReference type="InterPro" id="IPR001031">
    <property type="entry name" value="Thioesterase"/>
</dbReference>
<dbReference type="PROSITE" id="PS00455">
    <property type="entry name" value="AMP_BINDING"/>
    <property type="match status" value="1"/>
</dbReference>
<reference evidence="5" key="1">
    <citation type="journal article" date="2016" name="Genome Announc.">
        <title>Draft genome sequence of Aspergillus niger strain An76.</title>
        <authorList>
            <person name="Gong W."/>
            <person name="Cheng Z."/>
            <person name="Zhang H."/>
            <person name="Liu L."/>
            <person name="Gao P."/>
            <person name="Wang L."/>
        </authorList>
    </citation>
    <scope>NUCLEOTIDE SEQUENCE [LARGE SCALE GENOMIC DNA]</scope>
    <source>
        <strain evidence="5">An76</strain>
    </source>
</reference>
<dbReference type="InterPro" id="IPR042099">
    <property type="entry name" value="ANL_N_sf"/>
</dbReference>
<dbReference type="Pfam" id="PF00550">
    <property type="entry name" value="PP-binding"/>
    <property type="match status" value="1"/>
</dbReference>
<dbReference type="InterPro" id="IPR020806">
    <property type="entry name" value="PKS_PP-bd"/>
</dbReference>
<dbReference type="InterPro" id="IPR000873">
    <property type="entry name" value="AMP-dep_synth/lig_dom"/>
</dbReference>
<dbReference type="Gene3D" id="3.30.300.30">
    <property type="match status" value="1"/>
</dbReference>
<name>A0A100I8W8_ASPNG</name>
<dbReference type="Gene3D" id="1.10.1200.10">
    <property type="entry name" value="ACP-like"/>
    <property type="match status" value="1"/>
</dbReference>
<evidence type="ECO:0000313" key="5">
    <source>
        <dbReference type="Proteomes" id="UP000068243"/>
    </source>
</evidence>
<feature type="domain" description="Carrier" evidence="3">
    <location>
        <begin position="571"/>
        <end position="650"/>
    </location>
</feature>
<dbReference type="OrthoDB" id="10253869at2759"/>
<organism evidence="4 5">
    <name type="scientific">Aspergillus niger</name>
    <dbReference type="NCBI Taxonomy" id="5061"/>
    <lineage>
        <taxon>Eukaryota</taxon>
        <taxon>Fungi</taxon>
        <taxon>Dikarya</taxon>
        <taxon>Ascomycota</taxon>
        <taxon>Pezizomycotina</taxon>
        <taxon>Eurotiomycetes</taxon>
        <taxon>Eurotiomycetidae</taxon>
        <taxon>Eurotiales</taxon>
        <taxon>Aspergillaceae</taxon>
        <taxon>Aspergillus</taxon>
        <taxon>Aspergillus subgen. Circumdati</taxon>
    </lineage>
</organism>
<dbReference type="SMART" id="SM00823">
    <property type="entry name" value="PKS_PP"/>
    <property type="match status" value="1"/>
</dbReference>
<proteinExistence type="predicted"/>
<dbReference type="InterPro" id="IPR009081">
    <property type="entry name" value="PP-bd_ACP"/>
</dbReference>
<gene>
    <name evidence="4" type="ORF">ABL_01900</name>
</gene>
<dbReference type="AlphaFoldDB" id="A0A100I8W8"/>
<dbReference type="InterPro" id="IPR029058">
    <property type="entry name" value="AB_hydrolase_fold"/>
</dbReference>
<dbReference type="Pfam" id="PF00501">
    <property type="entry name" value="AMP-binding"/>
    <property type="match status" value="1"/>
</dbReference>
<dbReference type="VEuPathDB" id="FungiDB:ATCC64974_54520"/>
<dbReference type="InterPro" id="IPR020845">
    <property type="entry name" value="AMP-binding_CS"/>
</dbReference>
<dbReference type="EMBL" id="BCMY01000002">
    <property type="protein sequence ID" value="GAQ36870.1"/>
    <property type="molecule type" value="Genomic_DNA"/>
</dbReference>
<dbReference type="VEuPathDB" id="FungiDB:An02g10140"/>
<dbReference type="VEuPathDB" id="FungiDB:ASPNIDRAFT2_1152150"/>